<evidence type="ECO:0000259" key="9">
    <source>
        <dbReference type="PROSITE" id="PS50003"/>
    </source>
</evidence>
<dbReference type="Gene3D" id="2.30.29.30">
    <property type="entry name" value="Pleckstrin-homology domain (PH domain)/Phosphotyrosine-binding domain (PTB)"/>
    <property type="match status" value="1"/>
</dbReference>
<dbReference type="InterPro" id="IPR001849">
    <property type="entry name" value="PH_domain"/>
</dbReference>
<dbReference type="PROSITE" id="PS50007">
    <property type="entry name" value="PIPLC_X_DOMAIN"/>
    <property type="match status" value="1"/>
</dbReference>
<dbReference type="GO" id="GO:0032587">
    <property type="term" value="C:ruffle membrane"/>
    <property type="evidence" value="ECO:0007669"/>
    <property type="project" value="TreeGrafter"/>
</dbReference>
<dbReference type="InterPro" id="IPR011992">
    <property type="entry name" value="EF-hand-dom_pair"/>
</dbReference>
<keyword evidence="4" id="KW-0479">Metal-binding</keyword>
<protein>
    <recommendedName>
        <fullName evidence="8">Phosphoinositide phospholipase C</fullName>
        <ecNumber evidence="8">3.1.4.11</ecNumber>
    </recommendedName>
</protein>
<dbReference type="SUPFAM" id="SSF47473">
    <property type="entry name" value="EF-hand"/>
    <property type="match status" value="1"/>
</dbReference>
<dbReference type="GO" id="GO:0016042">
    <property type="term" value="P:lipid catabolic process"/>
    <property type="evidence" value="ECO:0007669"/>
    <property type="project" value="UniProtKB-KW"/>
</dbReference>
<evidence type="ECO:0000256" key="7">
    <source>
        <dbReference type="ARBA" id="ARBA00023239"/>
    </source>
</evidence>
<dbReference type="SMART" id="SM00148">
    <property type="entry name" value="PLCXc"/>
    <property type="match status" value="1"/>
</dbReference>
<evidence type="ECO:0000256" key="6">
    <source>
        <dbReference type="ARBA" id="ARBA00023157"/>
    </source>
</evidence>
<dbReference type="PANTHER" id="PTHR10336:SF159">
    <property type="entry name" value="1-PHOSPHATIDYLINOSITOL 4,5-BISPHOSPHATE PHOSPHODIESTERASE GAMMA"/>
    <property type="match status" value="1"/>
</dbReference>
<dbReference type="EMBL" id="KK113894">
    <property type="protein sequence ID" value="KFM61283.1"/>
    <property type="molecule type" value="Genomic_DNA"/>
</dbReference>
<dbReference type="SUPFAM" id="SSF51695">
    <property type="entry name" value="PLC-like phosphodiesterases"/>
    <property type="match status" value="1"/>
</dbReference>
<dbReference type="GO" id="GO:0051209">
    <property type="term" value="P:release of sequestered calcium ion into cytosol"/>
    <property type="evidence" value="ECO:0007669"/>
    <property type="project" value="TreeGrafter"/>
</dbReference>
<keyword evidence="11" id="KW-1185">Reference proteome</keyword>
<organism evidence="10 11">
    <name type="scientific">Stegodyphus mimosarum</name>
    <name type="common">African social velvet spider</name>
    <dbReference type="NCBI Taxonomy" id="407821"/>
    <lineage>
        <taxon>Eukaryota</taxon>
        <taxon>Metazoa</taxon>
        <taxon>Ecdysozoa</taxon>
        <taxon>Arthropoda</taxon>
        <taxon>Chelicerata</taxon>
        <taxon>Arachnida</taxon>
        <taxon>Araneae</taxon>
        <taxon>Araneomorphae</taxon>
        <taxon>Entelegynae</taxon>
        <taxon>Eresoidea</taxon>
        <taxon>Eresidae</taxon>
        <taxon>Stegodyphus</taxon>
    </lineage>
</organism>
<name>A0A087T844_STEMI</name>
<evidence type="ECO:0000256" key="4">
    <source>
        <dbReference type="ARBA" id="ARBA00022723"/>
    </source>
</evidence>
<dbReference type="Pfam" id="PF23583">
    <property type="entry name" value="EF_HAND_2_PLCG"/>
    <property type="match status" value="1"/>
</dbReference>
<dbReference type="GO" id="GO:0046872">
    <property type="term" value="F:metal ion binding"/>
    <property type="evidence" value="ECO:0007669"/>
    <property type="project" value="UniProtKB-KW"/>
</dbReference>
<feature type="domain" description="PH" evidence="9">
    <location>
        <begin position="251"/>
        <end position="302"/>
    </location>
</feature>
<dbReference type="GO" id="GO:0010634">
    <property type="term" value="P:positive regulation of epithelial cell migration"/>
    <property type="evidence" value="ECO:0007669"/>
    <property type="project" value="TreeGrafter"/>
</dbReference>
<evidence type="ECO:0000256" key="5">
    <source>
        <dbReference type="ARBA" id="ARBA00022842"/>
    </source>
</evidence>
<dbReference type="CDD" id="cd08592">
    <property type="entry name" value="PI-PLCc_gamma"/>
    <property type="match status" value="1"/>
</dbReference>
<dbReference type="AlphaFoldDB" id="A0A087T844"/>
<dbReference type="GO" id="GO:0048015">
    <property type="term" value="P:phosphatidylinositol-mediated signaling"/>
    <property type="evidence" value="ECO:0007669"/>
    <property type="project" value="TreeGrafter"/>
</dbReference>
<dbReference type="FunFam" id="3.20.20.190:FF:000004">
    <property type="entry name" value="1-phosphatidylinositol 4,5-bisphosphate phosphodiesterase gamma"/>
    <property type="match status" value="1"/>
</dbReference>
<evidence type="ECO:0000313" key="11">
    <source>
        <dbReference type="Proteomes" id="UP000054359"/>
    </source>
</evidence>
<dbReference type="STRING" id="407821.A0A087T844"/>
<comment type="catalytic activity">
    <reaction evidence="8">
        <text>a 1,2-diacyl-sn-glycero-3-phospho-(1D-myo-inositol-4,5-bisphosphate) + H2O = 1D-myo-inositol 1,4,5-trisphosphate + a 1,2-diacyl-sn-glycerol + H(+)</text>
        <dbReference type="Rhea" id="RHEA:33179"/>
        <dbReference type="ChEBI" id="CHEBI:15377"/>
        <dbReference type="ChEBI" id="CHEBI:15378"/>
        <dbReference type="ChEBI" id="CHEBI:17815"/>
        <dbReference type="ChEBI" id="CHEBI:58456"/>
        <dbReference type="ChEBI" id="CHEBI:203600"/>
        <dbReference type="EC" id="3.1.4.11"/>
    </reaction>
</comment>
<dbReference type="GO" id="GO:0004435">
    <property type="term" value="F:phosphatidylinositol-4,5-bisphosphate phospholipase C activity"/>
    <property type="evidence" value="ECO:0007669"/>
    <property type="project" value="UniProtKB-EC"/>
</dbReference>
<dbReference type="InterPro" id="IPR011993">
    <property type="entry name" value="PH-like_dom_sf"/>
</dbReference>
<dbReference type="PROSITE" id="PS50003">
    <property type="entry name" value="PH_DOMAIN"/>
    <property type="match status" value="1"/>
</dbReference>
<reference evidence="10 11" key="1">
    <citation type="submission" date="2013-11" db="EMBL/GenBank/DDBJ databases">
        <title>Genome sequencing of Stegodyphus mimosarum.</title>
        <authorList>
            <person name="Bechsgaard J."/>
        </authorList>
    </citation>
    <scope>NUCLEOTIDE SEQUENCE [LARGE SCALE GENOMIC DNA]</scope>
</reference>
<dbReference type="InterPro" id="IPR001192">
    <property type="entry name" value="PI-PLC_fam"/>
</dbReference>
<dbReference type="Gene3D" id="1.10.238.10">
    <property type="entry name" value="EF-hand"/>
    <property type="match status" value="1"/>
</dbReference>
<feature type="non-terminal residue" evidence="10">
    <location>
        <position position="302"/>
    </location>
</feature>
<evidence type="ECO:0000313" key="10">
    <source>
        <dbReference type="EMBL" id="KFM61283.1"/>
    </source>
</evidence>
<comment type="subcellular location">
    <subcellularLocation>
        <location evidence="2">Secreted</location>
    </subcellularLocation>
</comment>
<keyword evidence="5" id="KW-0460">Magnesium</keyword>
<dbReference type="PRINTS" id="PR00390">
    <property type="entry name" value="PHPHLIPASEC"/>
</dbReference>
<dbReference type="Pfam" id="PF00388">
    <property type="entry name" value="PI-PLC-X"/>
    <property type="match status" value="1"/>
</dbReference>
<keyword evidence="8" id="KW-0442">Lipid degradation</keyword>
<evidence type="ECO:0000256" key="2">
    <source>
        <dbReference type="ARBA" id="ARBA00004613"/>
    </source>
</evidence>
<dbReference type="GO" id="GO:0005576">
    <property type="term" value="C:extracellular region"/>
    <property type="evidence" value="ECO:0007669"/>
    <property type="project" value="UniProtKB-SubCell"/>
</dbReference>
<dbReference type="InterPro" id="IPR000909">
    <property type="entry name" value="PLipase_C_PInositol-sp_X_dom"/>
</dbReference>
<dbReference type="Gene3D" id="3.20.20.190">
    <property type="entry name" value="Phosphatidylinositol (PI) phosphodiesterase"/>
    <property type="match status" value="1"/>
</dbReference>
<sequence>MFEQYTTDGQRVTLQEFQNFLLEQQKDPDALNEQKVSKFMREYLQDPSRDAQEPFFTVPEFLDFLFSKQNDAWDSKHNEVIQDMTQPLVNYWIASSHNTYLTGDQVKSESSIEAYARCLQMGCRCIELDVWDGPDQMPYVYHGHTLTSKIKFIDVIRTIKEHAFVTSEYPVILSIENHCTLPQQRNMASAFLEVFGDMLLTQPVERDAAQMPSPAQLKYKIIIKHKKLPDGHEERIVVRNDEAGAESDISNAVKNGILYLEDPVDHEWRQHFFMLTQNKMYYAEEQQPLDDDDDTEDNTNTE</sequence>
<dbReference type="GO" id="GO:0046488">
    <property type="term" value="P:phosphatidylinositol metabolic process"/>
    <property type="evidence" value="ECO:0007669"/>
    <property type="project" value="TreeGrafter"/>
</dbReference>
<evidence type="ECO:0000256" key="8">
    <source>
        <dbReference type="RuleBase" id="RU361133"/>
    </source>
</evidence>
<dbReference type="OMA" id="PCICENT"/>
<evidence type="ECO:0000256" key="3">
    <source>
        <dbReference type="ARBA" id="ARBA00022525"/>
    </source>
</evidence>
<keyword evidence="3" id="KW-0964">Secreted</keyword>
<evidence type="ECO:0000256" key="1">
    <source>
        <dbReference type="ARBA" id="ARBA00000110"/>
    </source>
</evidence>
<dbReference type="Proteomes" id="UP000054359">
    <property type="component" value="Unassembled WGS sequence"/>
</dbReference>
<dbReference type="InterPro" id="IPR017946">
    <property type="entry name" value="PLC-like_Pdiesterase_TIM-brl"/>
</dbReference>
<gene>
    <name evidence="10" type="ORF">X975_07944</name>
</gene>
<keyword evidence="6" id="KW-1015">Disulfide bond</keyword>
<comment type="catalytic activity">
    <reaction evidence="1">
        <text>an N-(acyl)-sphingosylphosphoethanolamine = an N-(acyl)-sphingosyl-1,3-cyclic phosphate + ethanolamine</text>
        <dbReference type="Rhea" id="RHEA:60648"/>
        <dbReference type="ChEBI" id="CHEBI:57603"/>
        <dbReference type="ChEBI" id="CHEBI:143891"/>
        <dbReference type="ChEBI" id="CHEBI:143892"/>
    </reaction>
</comment>
<proteinExistence type="predicted"/>
<dbReference type="OrthoDB" id="6421915at2759"/>
<dbReference type="GO" id="GO:0016829">
    <property type="term" value="F:lyase activity"/>
    <property type="evidence" value="ECO:0007669"/>
    <property type="project" value="UniProtKB-KW"/>
</dbReference>
<dbReference type="InterPro" id="IPR057061">
    <property type="entry name" value="PLCG_EF-hand_2"/>
</dbReference>
<keyword evidence="8" id="KW-0443">Lipid metabolism</keyword>
<keyword evidence="8" id="KW-0378">Hydrolase</keyword>
<dbReference type="PANTHER" id="PTHR10336">
    <property type="entry name" value="PHOSPHOINOSITIDE-SPECIFIC PHOSPHOLIPASE C FAMILY PROTEIN"/>
    <property type="match status" value="1"/>
</dbReference>
<accession>A0A087T844</accession>
<dbReference type="EC" id="3.1.4.11" evidence="8"/>
<keyword evidence="7" id="KW-0456">Lyase</keyword>